<evidence type="ECO:0000313" key="2">
    <source>
        <dbReference type="Proteomes" id="UP000253099"/>
    </source>
</evidence>
<keyword evidence="2" id="KW-1185">Reference proteome</keyword>
<dbReference type="Proteomes" id="UP000253099">
    <property type="component" value="Unassembled WGS sequence"/>
</dbReference>
<dbReference type="AlphaFoldDB" id="A0A366MAZ4"/>
<reference evidence="1 2" key="1">
    <citation type="submission" date="2018-06" db="EMBL/GenBank/DDBJ databases">
        <title>Genomic insight into two independent archaeal endosymbiosis events.</title>
        <authorList>
            <person name="Lind A.E."/>
            <person name="Lewis W.H."/>
            <person name="Spang A."/>
            <person name="Guy L."/>
            <person name="Embley M.T."/>
            <person name="Ettema T.J.G."/>
        </authorList>
    </citation>
    <scope>NUCLEOTIDE SEQUENCE [LARGE SCALE GENOMIC DNA]</scope>
    <source>
        <strain evidence="1">NOE</strain>
    </source>
</reference>
<organism evidence="1 2">
    <name type="scientific">Candidatus Methanobinarius endosymbioticus</name>
    <dbReference type="NCBI Taxonomy" id="2006182"/>
    <lineage>
        <taxon>Archaea</taxon>
        <taxon>Methanobacteriati</taxon>
        <taxon>Methanobacteriota</taxon>
        <taxon>Methanomada group</taxon>
        <taxon>Methanobacteria</taxon>
        <taxon>Methanobacteriales</taxon>
        <taxon>Methanobacteriaceae</taxon>
        <taxon>Candidatus Methanobinarius</taxon>
    </lineage>
</organism>
<accession>A0A366MAZ4</accession>
<proteinExistence type="predicted"/>
<sequence length="41" mass="4430">MISNSIGLLAVNNVIYIDSINGLDINSELTPELAKKQSLLD</sequence>
<evidence type="ECO:0000313" key="1">
    <source>
        <dbReference type="EMBL" id="RBQ22719.1"/>
    </source>
</evidence>
<protein>
    <submittedName>
        <fullName evidence="1">Uncharacterized protein</fullName>
    </submittedName>
</protein>
<dbReference type="EMBL" id="NIZT01000047">
    <property type="protein sequence ID" value="RBQ22719.1"/>
    <property type="molecule type" value="Genomic_DNA"/>
</dbReference>
<name>A0A366MAZ4_9EURY</name>
<comment type="caution">
    <text evidence="1">The sequence shown here is derived from an EMBL/GenBank/DDBJ whole genome shotgun (WGS) entry which is preliminary data.</text>
</comment>
<gene>
    <name evidence="1" type="ORF">ALNOE001_15570</name>
</gene>